<keyword evidence="1" id="KW-0175">Coiled coil</keyword>
<evidence type="ECO:0000256" key="2">
    <source>
        <dbReference type="SAM" id="MobiDB-lite"/>
    </source>
</evidence>
<accession>A0A7S3NFY0</accession>
<protein>
    <submittedName>
        <fullName evidence="3">Uncharacterized protein</fullName>
    </submittedName>
</protein>
<organism evidence="3">
    <name type="scientific">Euplotes harpa</name>
    <dbReference type="NCBI Taxonomy" id="151035"/>
    <lineage>
        <taxon>Eukaryota</taxon>
        <taxon>Sar</taxon>
        <taxon>Alveolata</taxon>
        <taxon>Ciliophora</taxon>
        <taxon>Intramacronucleata</taxon>
        <taxon>Spirotrichea</taxon>
        <taxon>Hypotrichia</taxon>
        <taxon>Euplotida</taxon>
        <taxon>Euplotidae</taxon>
        <taxon>Euplotes</taxon>
    </lineage>
</organism>
<sequence>MQEIVDKSVKDVISNSIHSNQVLQNDRKGYIEVIEELTQEKTQQENEKCAMQDELIKLKLKSDSIEWLYKKTITDLEYFTDFAKRVKAAIYEIDIVSIECLSISSLDHLNNALLELLTNLRSFQSQDTSDLLSENLRLKECINEMTEKYADLLSQKSSKITDLEAALSVAESKLSPSAISEHPAYISLVASSAKEKESFTQLQSEREEELSVLKQKLLDLEAQSAKDASFSAKLRSDNVKLFKQNKALKTLEEEKKQWGEAKAGFEQKIAEMQEMGDGLKEQEEVGEAREKVKELEGDLEKVRKEMEEVIAEKRKIEERVVEAEEKVRVAGERVKEVEERAKESENQAQKKVQEIEREKMISKRAIIALKKARMVVERVKEKNEQVEKKEQKDAAERKEEIENKEKTEQKEVKEVKDVKEIPVFVPKPSKMVIKRKRNAKDENKQEVDQIPEKLQKTE</sequence>
<feature type="compositionally biased region" description="Basic and acidic residues" evidence="2">
    <location>
        <begin position="439"/>
        <end position="458"/>
    </location>
</feature>
<reference evidence="3" key="1">
    <citation type="submission" date="2021-01" db="EMBL/GenBank/DDBJ databases">
        <authorList>
            <person name="Corre E."/>
            <person name="Pelletier E."/>
            <person name="Niang G."/>
            <person name="Scheremetjew M."/>
            <person name="Finn R."/>
            <person name="Kale V."/>
            <person name="Holt S."/>
            <person name="Cochrane G."/>
            <person name="Meng A."/>
            <person name="Brown T."/>
            <person name="Cohen L."/>
        </authorList>
    </citation>
    <scope>NUCLEOTIDE SEQUENCE</scope>
    <source>
        <strain evidence="3">FSP1.4</strain>
    </source>
</reference>
<evidence type="ECO:0000256" key="1">
    <source>
        <dbReference type="SAM" id="Coils"/>
    </source>
</evidence>
<feature type="region of interest" description="Disordered" evidence="2">
    <location>
        <begin position="380"/>
        <end position="413"/>
    </location>
</feature>
<dbReference type="EMBL" id="HBII01042149">
    <property type="protein sequence ID" value="CAE0358729.1"/>
    <property type="molecule type" value="Transcribed_RNA"/>
</dbReference>
<gene>
    <name evidence="3" type="ORF">EHAR0213_LOCUS17653</name>
</gene>
<dbReference type="AlphaFoldDB" id="A0A7S3NFY0"/>
<evidence type="ECO:0000313" key="3">
    <source>
        <dbReference type="EMBL" id="CAE0358729.1"/>
    </source>
</evidence>
<name>A0A7S3NFY0_9SPIT</name>
<feature type="coiled-coil region" evidence="1">
    <location>
        <begin position="20"/>
        <end position="47"/>
    </location>
</feature>
<proteinExistence type="predicted"/>
<feature type="region of interest" description="Disordered" evidence="2">
    <location>
        <begin position="432"/>
        <end position="458"/>
    </location>
</feature>